<evidence type="ECO:0000256" key="1">
    <source>
        <dbReference type="SAM" id="SignalP"/>
    </source>
</evidence>
<gene>
    <name evidence="2" type="ORF">D917_00743</name>
</gene>
<organism evidence="2 3">
    <name type="scientific">Trichinella nativa</name>
    <dbReference type="NCBI Taxonomy" id="6335"/>
    <lineage>
        <taxon>Eukaryota</taxon>
        <taxon>Metazoa</taxon>
        <taxon>Ecdysozoa</taxon>
        <taxon>Nematoda</taxon>
        <taxon>Enoplea</taxon>
        <taxon>Dorylaimia</taxon>
        <taxon>Trichinellida</taxon>
        <taxon>Trichinellidae</taxon>
        <taxon>Trichinella</taxon>
    </lineage>
</organism>
<reference evidence="2 3" key="1">
    <citation type="submission" date="2015-04" db="EMBL/GenBank/DDBJ databases">
        <title>Draft genome of the roundworm Trichinella nativa.</title>
        <authorList>
            <person name="Mitreva M."/>
        </authorList>
    </citation>
    <scope>NUCLEOTIDE SEQUENCE [LARGE SCALE GENOMIC DNA]</scope>
    <source>
        <strain evidence="2 3">ISS45</strain>
    </source>
</reference>
<evidence type="ECO:0008006" key="4">
    <source>
        <dbReference type="Google" id="ProtNLM"/>
    </source>
</evidence>
<dbReference type="EMBL" id="LVZM01023112">
    <property type="protein sequence ID" value="OUC40261.1"/>
    <property type="molecule type" value="Genomic_DNA"/>
</dbReference>
<sequence>MALNSAYMLLSNILLTLVFKEINCCAPQPPYNPVGNFRDFLGGNVMSEGPIPRAYSFPTTNAIAPYGRVGRGQVKSAMDLYCVNFDSLCRWHNAPDDQLEFYRAVGTPNLNRLQMLTSTSVPPQPPFIYAMTTQALSPTVSARLVSDSIPCQEGQGQLRFRYWTTPMIRIRACVRTVGYVAFIYCSPNVVVGNAGSTIVYIPGPYTQPFEVGLRGVYGDETVPLILKSPCLALNCKFDHNLCQYKALPDLSFWKIGKGLVQSGNSVIPGDASLFPFNSNSSYAYTEGHILSARLESKPFLLQDDSFLKFSYYKPNPMSILHLYAMKVGEIRETLLFSAPMVTFEVRNLPSKELVGLDEIQLLDANGWPSICR</sequence>
<dbReference type="Proteomes" id="UP000243006">
    <property type="component" value="Unassembled WGS sequence"/>
</dbReference>
<evidence type="ECO:0000313" key="2">
    <source>
        <dbReference type="EMBL" id="OUC40261.1"/>
    </source>
</evidence>
<feature type="chain" id="PRO_5011000187" description="MAM domain-containing protein" evidence="1">
    <location>
        <begin position="21"/>
        <end position="372"/>
    </location>
</feature>
<dbReference type="AlphaFoldDB" id="A0A1Y3E5K2"/>
<name>A0A1Y3E5K2_9BILA</name>
<protein>
    <recommendedName>
        <fullName evidence="4">MAM domain-containing protein</fullName>
    </recommendedName>
</protein>
<comment type="caution">
    <text evidence="2">The sequence shown here is derived from an EMBL/GenBank/DDBJ whole genome shotgun (WGS) entry which is preliminary data.</text>
</comment>
<accession>A0A1Y3E5K2</accession>
<feature type="signal peptide" evidence="1">
    <location>
        <begin position="1"/>
        <end position="20"/>
    </location>
</feature>
<keyword evidence="1" id="KW-0732">Signal</keyword>
<evidence type="ECO:0000313" key="3">
    <source>
        <dbReference type="Proteomes" id="UP000243006"/>
    </source>
</evidence>
<proteinExistence type="predicted"/>